<accession>A0A419V691</accession>
<comment type="caution">
    <text evidence="2">The sequence shown here is derived from an EMBL/GenBank/DDBJ whole genome shotgun (WGS) entry which is preliminary data.</text>
</comment>
<evidence type="ECO:0000313" key="3">
    <source>
        <dbReference type="Proteomes" id="UP000285120"/>
    </source>
</evidence>
<dbReference type="AlphaFoldDB" id="A0A419V691"/>
<sequence>MKHLKGKKAVIATVLSLLLPGIGQMYLKKFISGILFFIIYIALFTTVYAPSIFVAGIAAVHAYAYAPDENKAEKNSSVQ</sequence>
<proteinExistence type="predicted"/>
<keyword evidence="3" id="KW-1185">Reference proteome</keyword>
<dbReference type="EMBL" id="RAPK01000007">
    <property type="protein sequence ID" value="RKD75502.1"/>
    <property type="molecule type" value="Genomic_DNA"/>
</dbReference>
<reference evidence="2 3" key="1">
    <citation type="submission" date="2018-09" db="EMBL/GenBank/DDBJ databases">
        <title>Genomic Encyclopedia of Archaeal and Bacterial Type Strains, Phase II (KMG-II): from individual species to whole genera.</title>
        <authorList>
            <person name="Goeker M."/>
        </authorList>
    </citation>
    <scope>NUCLEOTIDE SEQUENCE [LARGE SCALE GENOMIC DNA]</scope>
    <source>
        <strain evidence="2 3">DSM 17008</strain>
    </source>
</reference>
<evidence type="ECO:0000256" key="1">
    <source>
        <dbReference type="SAM" id="Phobius"/>
    </source>
</evidence>
<evidence type="ECO:0000313" key="2">
    <source>
        <dbReference type="EMBL" id="RKD75502.1"/>
    </source>
</evidence>
<dbReference type="RefSeq" id="WP_120192376.1">
    <property type="nucleotide sequence ID" value="NZ_RAPK01000007.1"/>
</dbReference>
<keyword evidence="1" id="KW-0472">Membrane</keyword>
<organism evidence="2 3">
    <name type="scientific">Sinobaca qinghaiensis</name>
    <dbReference type="NCBI Taxonomy" id="342944"/>
    <lineage>
        <taxon>Bacteria</taxon>
        <taxon>Bacillati</taxon>
        <taxon>Bacillota</taxon>
        <taxon>Bacilli</taxon>
        <taxon>Bacillales</taxon>
        <taxon>Sporolactobacillaceae</taxon>
        <taxon>Sinobaca</taxon>
    </lineage>
</organism>
<dbReference type="Proteomes" id="UP000285120">
    <property type="component" value="Unassembled WGS sequence"/>
</dbReference>
<name>A0A419V691_9BACL</name>
<feature type="transmembrane region" description="Helical" evidence="1">
    <location>
        <begin position="33"/>
        <end position="66"/>
    </location>
</feature>
<keyword evidence="1" id="KW-0812">Transmembrane</keyword>
<gene>
    <name evidence="2" type="ORF">ATL39_1201</name>
</gene>
<keyword evidence="1" id="KW-1133">Transmembrane helix</keyword>
<protein>
    <recommendedName>
        <fullName evidence="4">TM2 domain-containing protein</fullName>
    </recommendedName>
</protein>
<dbReference type="OrthoDB" id="2973517at2"/>
<evidence type="ECO:0008006" key="4">
    <source>
        <dbReference type="Google" id="ProtNLM"/>
    </source>
</evidence>